<reference evidence="2" key="1">
    <citation type="submission" date="2016-10" db="EMBL/GenBank/DDBJ databases">
        <authorList>
            <person name="Varghese N."/>
        </authorList>
    </citation>
    <scope>NUCLEOTIDE SEQUENCE</scope>
</reference>
<evidence type="ECO:0000256" key="1">
    <source>
        <dbReference type="SAM" id="MobiDB-lite"/>
    </source>
</evidence>
<accession>A0A218MLD6</accession>
<reference evidence="2" key="2">
    <citation type="journal article" date="2017" name="Nat. Commun.">
        <title>Single-virus genomics reveals hidden cosmopolitan and abundant viruses.</title>
        <authorList>
            <person name="Martinez-Hernandez F."/>
            <person name="Fornas O."/>
            <person name="Lluesma Gomez M."/>
            <person name="Bolduc B."/>
            <person name="de la Cruz Pena M.J."/>
            <person name="Martinez J.M."/>
            <person name="Anton J."/>
            <person name="Gasol J.M."/>
            <person name="Rosselli R."/>
            <person name="Rodriguez-Valera F."/>
            <person name="Sullivan M.B."/>
            <person name="Acinas S.G."/>
            <person name="Martinez-Garcia M."/>
        </authorList>
    </citation>
    <scope>NUCLEOTIDE SEQUENCE</scope>
</reference>
<protein>
    <submittedName>
        <fullName evidence="2">Uncharacterized protein</fullName>
    </submittedName>
</protein>
<proteinExistence type="predicted"/>
<feature type="region of interest" description="Disordered" evidence="1">
    <location>
        <begin position="25"/>
        <end position="55"/>
    </location>
</feature>
<sequence>MRYSPTNPAVDACKNMDMFLDMLGKQPKKKKQKGLLSKSGMMGMKQDKQQTEAENAADFVKMIREARQGLNDDTAT</sequence>
<organism evidence="2">
    <name type="scientific">uncultured virus</name>
    <dbReference type="NCBI Taxonomy" id="340016"/>
    <lineage>
        <taxon>Viruses</taxon>
        <taxon>environmental samples</taxon>
    </lineage>
</organism>
<evidence type="ECO:0000313" key="2">
    <source>
        <dbReference type="EMBL" id="ASF00089.1"/>
    </source>
</evidence>
<name>A0A218MLD6_9VIRU</name>
<dbReference type="EMBL" id="KY052813">
    <property type="protein sequence ID" value="ASF00089.1"/>
    <property type="molecule type" value="Genomic_DNA"/>
</dbReference>